<accession>A0AAV4ID32</accession>
<dbReference type="AlphaFoldDB" id="A0AAV4ID32"/>
<gene>
    <name evidence="1" type="ORF">ElyMa_004729500</name>
</gene>
<reference evidence="1 2" key="1">
    <citation type="journal article" date="2021" name="Elife">
        <title>Chloroplast acquisition without the gene transfer in kleptoplastic sea slugs, Plakobranchus ocellatus.</title>
        <authorList>
            <person name="Maeda T."/>
            <person name="Takahashi S."/>
            <person name="Yoshida T."/>
            <person name="Shimamura S."/>
            <person name="Takaki Y."/>
            <person name="Nagai Y."/>
            <person name="Toyoda A."/>
            <person name="Suzuki Y."/>
            <person name="Arimoto A."/>
            <person name="Ishii H."/>
            <person name="Satoh N."/>
            <person name="Nishiyama T."/>
            <person name="Hasebe M."/>
            <person name="Maruyama T."/>
            <person name="Minagawa J."/>
            <person name="Obokata J."/>
            <person name="Shigenobu S."/>
        </authorList>
    </citation>
    <scope>NUCLEOTIDE SEQUENCE [LARGE SCALE GENOMIC DNA]</scope>
</reference>
<dbReference type="EMBL" id="BMAT01009499">
    <property type="protein sequence ID" value="GFS07381.1"/>
    <property type="molecule type" value="Genomic_DNA"/>
</dbReference>
<proteinExistence type="predicted"/>
<organism evidence="1 2">
    <name type="scientific">Elysia marginata</name>
    <dbReference type="NCBI Taxonomy" id="1093978"/>
    <lineage>
        <taxon>Eukaryota</taxon>
        <taxon>Metazoa</taxon>
        <taxon>Spiralia</taxon>
        <taxon>Lophotrochozoa</taxon>
        <taxon>Mollusca</taxon>
        <taxon>Gastropoda</taxon>
        <taxon>Heterobranchia</taxon>
        <taxon>Euthyneura</taxon>
        <taxon>Panpulmonata</taxon>
        <taxon>Sacoglossa</taxon>
        <taxon>Placobranchoidea</taxon>
        <taxon>Plakobranchidae</taxon>
        <taxon>Elysia</taxon>
    </lineage>
</organism>
<name>A0AAV4ID32_9GAST</name>
<evidence type="ECO:0000313" key="2">
    <source>
        <dbReference type="Proteomes" id="UP000762676"/>
    </source>
</evidence>
<protein>
    <submittedName>
        <fullName evidence="1">Uncharacterized protein</fullName>
    </submittedName>
</protein>
<sequence length="93" mass="10560">MADRLECEQFILARPEPVSSGPRGQACLVDQAPGQGVWGEQTIRLHWTRDCFLAASGKNRAFNDVVFKLFPECFENMELYRSVNVRARARVCV</sequence>
<dbReference type="Proteomes" id="UP000762676">
    <property type="component" value="Unassembled WGS sequence"/>
</dbReference>
<comment type="caution">
    <text evidence="1">The sequence shown here is derived from an EMBL/GenBank/DDBJ whole genome shotgun (WGS) entry which is preliminary data.</text>
</comment>
<evidence type="ECO:0000313" key="1">
    <source>
        <dbReference type="EMBL" id="GFS07381.1"/>
    </source>
</evidence>
<keyword evidence="2" id="KW-1185">Reference proteome</keyword>